<evidence type="ECO:0000256" key="1">
    <source>
        <dbReference type="ARBA" id="ARBA00024353"/>
    </source>
</evidence>
<evidence type="ECO:0000256" key="3">
    <source>
        <dbReference type="SAM" id="Phobius"/>
    </source>
</evidence>
<dbReference type="InterPro" id="IPR027383">
    <property type="entry name" value="Znf_put"/>
</dbReference>
<feature type="transmembrane region" description="Helical" evidence="3">
    <location>
        <begin position="85"/>
        <end position="115"/>
    </location>
</feature>
<proteinExistence type="inferred from homology"/>
<keyword evidence="3" id="KW-0472">Membrane</keyword>
<dbReference type="Pfam" id="PF13490">
    <property type="entry name" value="zf-HC2"/>
    <property type="match status" value="1"/>
</dbReference>
<dbReference type="RefSeq" id="WP_268613357.1">
    <property type="nucleotide sequence ID" value="NZ_JAMDMX010000001.1"/>
</dbReference>
<organism evidence="5 6">
    <name type="scientific">Paenibacillus alginolyticus</name>
    <dbReference type="NCBI Taxonomy" id="59839"/>
    <lineage>
        <taxon>Bacteria</taxon>
        <taxon>Bacillati</taxon>
        <taxon>Bacillota</taxon>
        <taxon>Bacilli</taxon>
        <taxon>Bacillales</taxon>
        <taxon>Paenibacillaceae</taxon>
        <taxon>Paenibacillus</taxon>
    </lineage>
</organism>
<protein>
    <recommendedName>
        <fullName evidence="2">Anti-sigma-W factor RsiW</fullName>
    </recommendedName>
</protein>
<feature type="domain" description="Putative zinc-finger" evidence="4">
    <location>
        <begin position="5"/>
        <end position="35"/>
    </location>
</feature>
<feature type="transmembrane region" description="Helical" evidence="3">
    <location>
        <begin position="135"/>
        <end position="159"/>
    </location>
</feature>
<sequence>MSNHIEDLLSAYMDNELTESERQQVEEHLNTCSECSAVLNDVMDLKNQVFAAFHSIEAPEGLEDKVIRAIGSNVYHENVSRGRNWLLVPLVSALCIISIVFVFAGSFLFKMGLIMFKVTYNLINVFGNILGSNTYTIVGLIGFSILLIVASSISLKYLLKTKEFRGASW</sequence>
<dbReference type="Gene3D" id="1.10.10.1320">
    <property type="entry name" value="Anti-sigma factor, zinc-finger domain"/>
    <property type="match status" value="1"/>
</dbReference>
<name>A0ABT4G5N6_9BACL</name>
<comment type="caution">
    <text evidence="5">The sequence shown here is derived from an EMBL/GenBank/DDBJ whole genome shotgun (WGS) entry which is preliminary data.</text>
</comment>
<evidence type="ECO:0000256" key="2">
    <source>
        <dbReference type="ARBA" id="ARBA00024438"/>
    </source>
</evidence>
<dbReference type="EMBL" id="JAMDMX010000001">
    <property type="protein sequence ID" value="MCY9691475.1"/>
    <property type="molecule type" value="Genomic_DNA"/>
</dbReference>
<evidence type="ECO:0000259" key="4">
    <source>
        <dbReference type="Pfam" id="PF13490"/>
    </source>
</evidence>
<dbReference type="Proteomes" id="UP001527099">
    <property type="component" value="Unassembled WGS sequence"/>
</dbReference>
<reference evidence="5 6" key="1">
    <citation type="submission" date="2022-05" db="EMBL/GenBank/DDBJ databases">
        <title>Genome Sequencing of Bee-Associated Microbes.</title>
        <authorList>
            <person name="Dunlap C."/>
        </authorList>
    </citation>
    <scope>NUCLEOTIDE SEQUENCE [LARGE SCALE GENOMIC DNA]</scope>
    <source>
        <strain evidence="5 6">NRRL B-14421</strain>
    </source>
</reference>
<evidence type="ECO:0000313" key="6">
    <source>
        <dbReference type="Proteomes" id="UP001527099"/>
    </source>
</evidence>
<comment type="similarity">
    <text evidence="1">Belongs to the zinc-associated anti-sigma factor (ZAS) superfamily. Anti-sigma-W factor family.</text>
</comment>
<gene>
    <name evidence="5" type="ORF">M5X19_00840</name>
</gene>
<accession>A0ABT4G5N6</accession>
<dbReference type="InterPro" id="IPR041916">
    <property type="entry name" value="Anti_sigma_zinc_sf"/>
</dbReference>
<evidence type="ECO:0000313" key="5">
    <source>
        <dbReference type="EMBL" id="MCY9691475.1"/>
    </source>
</evidence>
<keyword evidence="6" id="KW-1185">Reference proteome</keyword>
<keyword evidence="3" id="KW-1133">Transmembrane helix</keyword>
<keyword evidence="3" id="KW-0812">Transmembrane</keyword>